<feature type="compositionally biased region" description="Polar residues" evidence="6">
    <location>
        <begin position="1"/>
        <end position="12"/>
    </location>
</feature>
<comment type="similarity">
    <text evidence="2">Belongs to the eukaryotic RPC34/RPC39 RNA polymerase subunit family.</text>
</comment>
<sequence>MSAGMNRSQGLSSLKRKQPDSKSPIESLTEHERILYNLIRSKQDMAIWTRDMKRETNIPDNVLNKSLKSLQAKKLIKEVVTIQNKGRKHYIATEFEPSKEITGGAWYVEGSLDTEFINFLKKHCVKIIYEQKIVTLEEILDTIRRSRAFNVEFTTQQIEEIVNALVLDNEILEVKSTGMGEFNSIPIGKVCYRCASKAGLKAEPKIGAMASIPCGVCPQISLCTPDGIISPTTCVYYTKWLHNLVPHNFVYEFKLLWLDTIKVSAKRNGYESALKTTKSLSLGTIEDIAIEEGFTQGVAKVGFEDPRSSACWEILQIMEDVEGRSGISFKPTTWWIFQRSYLSSHSHTWDIAYRNLEEMMKAVTFMLFLAFLFTFSQAKSIIPQPQQFRSFKIINTQNLKSCSYTVSITTSCSSTKYTRDQISLAFGDAYGNQVYAPRLDDPSTGTFERCSRDTFQILGPCSYQICYVYLYRSGFDGWMPEKVTINGYYTKSATFYYNTYIPDDVWYGFNLCNGASVSTM</sequence>
<evidence type="ECO:0000313" key="8">
    <source>
        <dbReference type="Proteomes" id="UP000737018"/>
    </source>
</evidence>
<dbReference type="Gene3D" id="2.60.60.20">
    <property type="entry name" value="PLAT/LH2 domain"/>
    <property type="match status" value="1"/>
</dbReference>
<dbReference type="InterPro" id="IPR036388">
    <property type="entry name" value="WH-like_DNA-bd_sf"/>
</dbReference>
<evidence type="ECO:0000256" key="6">
    <source>
        <dbReference type="SAM" id="MobiDB-lite"/>
    </source>
</evidence>
<dbReference type="InterPro" id="IPR007832">
    <property type="entry name" value="RNA_pol_Rpc34"/>
</dbReference>
<dbReference type="AlphaFoldDB" id="A0A8J4QKQ3"/>
<keyword evidence="8" id="KW-1185">Reference proteome</keyword>
<evidence type="ECO:0000256" key="3">
    <source>
        <dbReference type="ARBA" id="ARBA00022478"/>
    </source>
</evidence>
<dbReference type="SUPFAM" id="SSF46785">
    <property type="entry name" value="Winged helix' DNA-binding domain"/>
    <property type="match status" value="1"/>
</dbReference>
<dbReference type="SUPFAM" id="SSF49723">
    <property type="entry name" value="Lipase/lipooxygenase domain (PLAT/LH2 domain)"/>
    <property type="match status" value="1"/>
</dbReference>
<dbReference type="GO" id="GO:0005737">
    <property type="term" value="C:cytoplasm"/>
    <property type="evidence" value="ECO:0007669"/>
    <property type="project" value="UniProtKB-ARBA"/>
</dbReference>
<evidence type="ECO:0000256" key="4">
    <source>
        <dbReference type="ARBA" id="ARBA00023163"/>
    </source>
</evidence>
<comment type="caution">
    <text evidence="7">The sequence shown here is derived from an EMBL/GenBank/DDBJ whole genome shotgun (WGS) entry which is preliminary data.</text>
</comment>
<dbReference type="InterPro" id="IPR010417">
    <property type="entry name" value="Embryo-specific_ATS3"/>
</dbReference>
<dbReference type="FunFam" id="1.10.10.10:FF:000116">
    <property type="entry name" value="DNA-directed RNA polymerase III subunit RPC6"/>
    <property type="match status" value="1"/>
</dbReference>
<evidence type="ECO:0008006" key="9">
    <source>
        <dbReference type="Google" id="ProtNLM"/>
    </source>
</evidence>
<feature type="region of interest" description="Disordered" evidence="6">
    <location>
        <begin position="1"/>
        <end position="26"/>
    </location>
</feature>
<keyword evidence="4" id="KW-0804">Transcription</keyword>
<accession>A0A8J4QKQ3</accession>
<dbReference type="PANTHER" id="PTHR12780">
    <property type="entry name" value="RNA POLYMERASE III DNA DIRECTED , 39KD SUBUNIT-RELATED"/>
    <property type="match status" value="1"/>
</dbReference>
<dbReference type="OrthoDB" id="613763at2759"/>
<comment type="subcellular location">
    <subcellularLocation>
        <location evidence="1">Nucleus</location>
    </subcellularLocation>
</comment>
<dbReference type="GO" id="GO:0005654">
    <property type="term" value="C:nucleoplasm"/>
    <property type="evidence" value="ECO:0007669"/>
    <property type="project" value="UniProtKB-ARBA"/>
</dbReference>
<reference evidence="7" key="1">
    <citation type="submission" date="2020-03" db="EMBL/GenBank/DDBJ databases">
        <title>Castanea mollissima Vanexum genome sequencing.</title>
        <authorList>
            <person name="Staton M."/>
        </authorList>
    </citation>
    <scope>NUCLEOTIDE SEQUENCE</scope>
    <source>
        <tissue evidence="7">Leaf</tissue>
    </source>
</reference>
<evidence type="ECO:0000256" key="5">
    <source>
        <dbReference type="ARBA" id="ARBA00023242"/>
    </source>
</evidence>
<dbReference type="GO" id="GO:0005666">
    <property type="term" value="C:RNA polymerase III complex"/>
    <property type="evidence" value="ECO:0007669"/>
    <property type="project" value="InterPro"/>
</dbReference>
<dbReference type="Pfam" id="PF06232">
    <property type="entry name" value="ATS3"/>
    <property type="match status" value="1"/>
</dbReference>
<dbReference type="Pfam" id="PF05158">
    <property type="entry name" value="RNA_pol_Rpc34"/>
    <property type="match status" value="1"/>
</dbReference>
<dbReference type="InterPro" id="IPR016049">
    <property type="entry name" value="RNA_pol_Rpc34-like"/>
</dbReference>
<proteinExistence type="inferred from homology"/>
<keyword evidence="3" id="KW-0240">DNA-directed RNA polymerase</keyword>
<evidence type="ECO:0000256" key="2">
    <source>
        <dbReference type="ARBA" id="ARBA00011038"/>
    </source>
</evidence>
<evidence type="ECO:0000313" key="7">
    <source>
        <dbReference type="EMBL" id="KAF3951110.1"/>
    </source>
</evidence>
<protein>
    <recommendedName>
        <fullName evidence="9">DNA-directed RNA polymerase III subunit RPC6</fullName>
    </recommendedName>
</protein>
<dbReference type="CDD" id="cd00113">
    <property type="entry name" value="PLAT"/>
    <property type="match status" value="1"/>
</dbReference>
<evidence type="ECO:0000256" key="1">
    <source>
        <dbReference type="ARBA" id="ARBA00004123"/>
    </source>
</evidence>
<dbReference type="Proteomes" id="UP000737018">
    <property type="component" value="Unassembled WGS sequence"/>
</dbReference>
<name>A0A8J4QKQ3_9ROSI</name>
<dbReference type="InterPro" id="IPR036392">
    <property type="entry name" value="PLAT/LH2_dom_sf"/>
</dbReference>
<dbReference type="EMBL" id="JRKL02005105">
    <property type="protein sequence ID" value="KAF3951110.1"/>
    <property type="molecule type" value="Genomic_DNA"/>
</dbReference>
<organism evidence="7 8">
    <name type="scientific">Castanea mollissima</name>
    <name type="common">Chinese chestnut</name>
    <dbReference type="NCBI Taxonomy" id="60419"/>
    <lineage>
        <taxon>Eukaryota</taxon>
        <taxon>Viridiplantae</taxon>
        <taxon>Streptophyta</taxon>
        <taxon>Embryophyta</taxon>
        <taxon>Tracheophyta</taxon>
        <taxon>Spermatophyta</taxon>
        <taxon>Magnoliopsida</taxon>
        <taxon>eudicotyledons</taxon>
        <taxon>Gunneridae</taxon>
        <taxon>Pentapetalae</taxon>
        <taxon>rosids</taxon>
        <taxon>fabids</taxon>
        <taxon>Fagales</taxon>
        <taxon>Fagaceae</taxon>
        <taxon>Castanea</taxon>
    </lineage>
</organism>
<dbReference type="InterPro" id="IPR036390">
    <property type="entry name" value="WH_DNA-bd_sf"/>
</dbReference>
<gene>
    <name evidence="7" type="ORF">CMV_023210</name>
</gene>
<dbReference type="Gene3D" id="1.10.10.10">
    <property type="entry name" value="Winged helix-like DNA-binding domain superfamily/Winged helix DNA-binding domain"/>
    <property type="match status" value="1"/>
</dbReference>
<keyword evidence="5" id="KW-0539">Nucleus</keyword>
<dbReference type="GO" id="GO:0006383">
    <property type="term" value="P:transcription by RNA polymerase III"/>
    <property type="evidence" value="ECO:0007669"/>
    <property type="project" value="InterPro"/>
</dbReference>